<dbReference type="PRINTS" id="PR00111">
    <property type="entry name" value="ABHYDROLASE"/>
</dbReference>
<dbReference type="InterPro" id="IPR000639">
    <property type="entry name" value="Epox_hydrolase-like"/>
</dbReference>
<comment type="caution">
    <text evidence="3">The sequence shown here is derived from an EMBL/GenBank/DDBJ whole genome shotgun (WGS) entry which is preliminary data.</text>
</comment>
<accession>A0ABX5MUF0</accession>
<evidence type="ECO:0000313" key="3">
    <source>
        <dbReference type="EMBL" id="PXX19186.1"/>
    </source>
</evidence>
<dbReference type="PANTHER" id="PTHR43433">
    <property type="entry name" value="HYDROLASE, ALPHA/BETA FOLD FAMILY PROTEIN"/>
    <property type="match status" value="1"/>
</dbReference>
<dbReference type="PRINTS" id="PR00412">
    <property type="entry name" value="EPOXHYDRLASE"/>
</dbReference>
<dbReference type="RefSeq" id="WP_110326337.1">
    <property type="nucleotide sequence ID" value="NZ_CAJMXV010000002.1"/>
</dbReference>
<dbReference type="Pfam" id="PF00561">
    <property type="entry name" value="Abhydrolase_1"/>
    <property type="match status" value="1"/>
</dbReference>
<dbReference type="InterPro" id="IPR000073">
    <property type="entry name" value="AB_hydrolase_1"/>
</dbReference>
<organism evidence="3 4">
    <name type="scientific">Paraburkholderia tropica</name>
    <dbReference type="NCBI Taxonomy" id="92647"/>
    <lineage>
        <taxon>Bacteria</taxon>
        <taxon>Pseudomonadati</taxon>
        <taxon>Pseudomonadota</taxon>
        <taxon>Betaproteobacteria</taxon>
        <taxon>Burkholderiales</taxon>
        <taxon>Burkholderiaceae</taxon>
        <taxon>Paraburkholderia</taxon>
    </lineage>
</organism>
<dbReference type="InterPro" id="IPR029058">
    <property type="entry name" value="AB_hydrolase_fold"/>
</dbReference>
<name>A0ABX5MUF0_9BURK</name>
<comment type="similarity">
    <text evidence="1">Belongs to the AB hydrolase superfamily. Bacterial non-heme haloperoxidase / perhydrolase family.</text>
</comment>
<sequence length="274" mass="30066">MSTFTTRDGTSIFYKDWGSGRPVVFSHGWPLSADAWDAQMLFLVQKGFRTIAHDRRGHGRSDQPAKGNDMDTWADDLAELLDKLDVKDATLVGHSTGGGEVAHYIGRHGTKRVAGAVLIGAVPPIMIKSEKNPGGLPKEVFDNIRKGVVDNRSQFFKDLAVPFFGFNREGAKVSQGTIDSFWQQGMWGGILALYECVHEFSEVDYTEDLKKFDVPTLILHGDDDQIVPIDDAGKLSAKIVKDATLKIYPGAPHGMCTTEADKVNADLLAFLNRG</sequence>
<dbReference type="Gene3D" id="3.40.50.1820">
    <property type="entry name" value="alpha/beta hydrolase"/>
    <property type="match status" value="1"/>
</dbReference>
<evidence type="ECO:0000259" key="2">
    <source>
        <dbReference type="Pfam" id="PF00561"/>
    </source>
</evidence>
<dbReference type="SUPFAM" id="SSF53474">
    <property type="entry name" value="alpha/beta-Hydrolases"/>
    <property type="match status" value="1"/>
</dbReference>
<dbReference type="Proteomes" id="UP000247515">
    <property type="component" value="Unassembled WGS sequence"/>
</dbReference>
<reference evidence="3 4" key="1">
    <citation type="submission" date="2018-05" db="EMBL/GenBank/DDBJ databases">
        <title>Genomic Encyclopedia of Type Strains, Phase IV (KMG-V): Genome sequencing to study the core and pangenomes of soil and plant-associated prokaryotes.</title>
        <authorList>
            <person name="Whitman W."/>
        </authorList>
    </citation>
    <scope>NUCLEOTIDE SEQUENCE [LARGE SCALE GENOMIC DNA]</scope>
    <source>
        <strain evidence="3 4">SIr-6563</strain>
    </source>
</reference>
<dbReference type="PANTHER" id="PTHR43433:SF3">
    <property type="entry name" value="NON-HEME CHLOROPEROXIDASE"/>
    <property type="match status" value="1"/>
</dbReference>
<feature type="domain" description="AB hydrolase-1" evidence="2">
    <location>
        <begin position="22"/>
        <end position="255"/>
    </location>
</feature>
<protein>
    <submittedName>
        <fullName evidence="3">Non-heme chloroperoxidase</fullName>
    </submittedName>
</protein>
<proteinExistence type="inferred from homology"/>
<keyword evidence="4" id="KW-1185">Reference proteome</keyword>
<dbReference type="InterPro" id="IPR050471">
    <property type="entry name" value="AB_hydrolase"/>
</dbReference>
<dbReference type="EMBL" id="QJJV01000003">
    <property type="protein sequence ID" value="PXX19186.1"/>
    <property type="molecule type" value="Genomic_DNA"/>
</dbReference>
<evidence type="ECO:0000313" key="4">
    <source>
        <dbReference type="Proteomes" id="UP000247515"/>
    </source>
</evidence>
<gene>
    <name evidence="3" type="ORF">C7400_103177</name>
</gene>
<evidence type="ECO:0000256" key="1">
    <source>
        <dbReference type="ARBA" id="ARBA00038128"/>
    </source>
</evidence>